<feature type="compositionally biased region" description="Basic and acidic residues" evidence="1">
    <location>
        <begin position="19"/>
        <end position="38"/>
    </location>
</feature>
<proteinExistence type="predicted"/>
<accession>A0A9D7K441</accession>
<dbReference type="Proteomes" id="UP000886689">
    <property type="component" value="Unassembled WGS sequence"/>
</dbReference>
<organism evidence="2 3">
    <name type="scientific">Candidatus Proximibacter danicus</name>
    <dbReference type="NCBI Taxonomy" id="2954365"/>
    <lineage>
        <taxon>Bacteria</taxon>
        <taxon>Pseudomonadati</taxon>
        <taxon>Pseudomonadota</taxon>
        <taxon>Betaproteobacteria</taxon>
        <taxon>Candidatus Proximibacter</taxon>
    </lineage>
</organism>
<sequence>MTAKIAQALPGGDIPDGGGSEKERRGENAGKQRGDHGQECILSPLPGGNFGQ</sequence>
<evidence type="ECO:0000256" key="1">
    <source>
        <dbReference type="SAM" id="MobiDB-lite"/>
    </source>
</evidence>
<comment type="caution">
    <text evidence="2">The sequence shown here is derived from an EMBL/GenBank/DDBJ whole genome shotgun (WGS) entry which is preliminary data.</text>
</comment>
<name>A0A9D7K441_9PROT</name>
<evidence type="ECO:0000313" key="2">
    <source>
        <dbReference type="EMBL" id="MBK8525114.1"/>
    </source>
</evidence>
<dbReference type="EMBL" id="JADJUC010000027">
    <property type="protein sequence ID" value="MBK8525114.1"/>
    <property type="molecule type" value="Genomic_DNA"/>
</dbReference>
<protein>
    <submittedName>
        <fullName evidence="2">Uncharacterized protein</fullName>
    </submittedName>
</protein>
<feature type="region of interest" description="Disordered" evidence="1">
    <location>
        <begin position="1"/>
        <end position="52"/>
    </location>
</feature>
<dbReference type="AlphaFoldDB" id="A0A9D7K441"/>
<gene>
    <name evidence="2" type="ORF">IPL58_14375</name>
</gene>
<reference evidence="2" key="1">
    <citation type="submission" date="2020-10" db="EMBL/GenBank/DDBJ databases">
        <title>Connecting structure to function with the recovery of over 1000 high-quality activated sludge metagenome-assembled genomes encoding full-length rRNA genes using long-read sequencing.</title>
        <authorList>
            <person name="Singleton C.M."/>
            <person name="Petriglieri F."/>
            <person name="Kristensen J.M."/>
            <person name="Kirkegaard R.H."/>
            <person name="Michaelsen T.Y."/>
            <person name="Andersen M.H."/>
            <person name="Karst S.M."/>
            <person name="Dueholm M.S."/>
            <person name="Nielsen P.H."/>
            <person name="Albertsen M."/>
        </authorList>
    </citation>
    <scope>NUCLEOTIDE SEQUENCE</scope>
    <source>
        <strain evidence="2">Hirt_18-Q3-R61-65_BATAC.395</strain>
    </source>
</reference>
<evidence type="ECO:0000313" key="3">
    <source>
        <dbReference type="Proteomes" id="UP000886689"/>
    </source>
</evidence>